<accession>A0A091KIF1</accession>
<proteinExistence type="predicted"/>
<name>A0A091KIF1_9AVES</name>
<feature type="non-terminal residue" evidence="1">
    <location>
        <position position="43"/>
    </location>
</feature>
<gene>
    <name evidence="1" type="ORF">N324_11879</name>
</gene>
<dbReference type="AlphaFoldDB" id="A0A091KIF1"/>
<evidence type="ECO:0000313" key="2">
    <source>
        <dbReference type="Proteomes" id="UP000053330"/>
    </source>
</evidence>
<protein>
    <submittedName>
        <fullName evidence="1">Uncharacterized protein</fullName>
    </submittedName>
</protein>
<dbReference type="EMBL" id="KK744752">
    <property type="protein sequence ID" value="KFP39842.1"/>
    <property type="molecule type" value="Genomic_DNA"/>
</dbReference>
<reference evidence="1 2" key="1">
    <citation type="submission" date="2014-04" db="EMBL/GenBank/DDBJ databases">
        <title>Genome evolution of avian class.</title>
        <authorList>
            <person name="Zhang G."/>
            <person name="Li C."/>
        </authorList>
    </citation>
    <scope>NUCLEOTIDE SEQUENCE [LARGE SCALE GENOMIC DNA]</scope>
    <source>
        <strain evidence="1">BGI_N324</strain>
    </source>
</reference>
<sequence length="43" mass="4947">NSVLELCYFIPVHNLFNVLYKGTHTVTDLFSLFYSEVVNKPAL</sequence>
<keyword evidence="2" id="KW-1185">Reference proteome</keyword>
<evidence type="ECO:0000313" key="1">
    <source>
        <dbReference type="EMBL" id="KFP39842.1"/>
    </source>
</evidence>
<organism evidence="1 2">
    <name type="scientific">Chlamydotis macqueenii</name>
    <name type="common">Macqueen's bustard</name>
    <dbReference type="NCBI Taxonomy" id="187382"/>
    <lineage>
        <taxon>Eukaryota</taxon>
        <taxon>Metazoa</taxon>
        <taxon>Chordata</taxon>
        <taxon>Craniata</taxon>
        <taxon>Vertebrata</taxon>
        <taxon>Euteleostomi</taxon>
        <taxon>Archelosauria</taxon>
        <taxon>Archosauria</taxon>
        <taxon>Dinosauria</taxon>
        <taxon>Saurischia</taxon>
        <taxon>Theropoda</taxon>
        <taxon>Coelurosauria</taxon>
        <taxon>Aves</taxon>
        <taxon>Neognathae</taxon>
        <taxon>Neoaves</taxon>
        <taxon>Otidimorphae</taxon>
        <taxon>Otidiformes</taxon>
        <taxon>Otididae</taxon>
        <taxon>Chlamydotis</taxon>
    </lineage>
</organism>
<dbReference type="Proteomes" id="UP000053330">
    <property type="component" value="Unassembled WGS sequence"/>
</dbReference>
<feature type="non-terminal residue" evidence="1">
    <location>
        <position position="1"/>
    </location>
</feature>